<comment type="caution">
    <text evidence="2">The sequence shown here is derived from an EMBL/GenBank/DDBJ whole genome shotgun (WGS) entry which is preliminary data.</text>
</comment>
<dbReference type="GO" id="GO:0005886">
    <property type="term" value="C:plasma membrane"/>
    <property type="evidence" value="ECO:0007669"/>
    <property type="project" value="UniProtKB-SubCell"/>
</dbReference>
<protein>
    <submittedName>
        <fullName evidence="2">ABC-2 type transport system permease protein</fullName>
    </submittedName>
</protein>
<dbReference type="GO" id="GO:0140359">
    <property type="term" value="F:ABC-type transporter activity"/>
    <property type="evidence" value="ECO:0007669"/>
    <property type="project" value="InterPro"/>
</dbReference>
<dbReference type="Proteomes" id="UP000198702">
    <property type="component" value="Unassembled WGS sequence"/>
</dbReference>
<keyword evidence="1" id="KW-1133">Transmembrane helix</keyword>
<organism evidence="2 3">
    <name type="scientific">Microbacterium saccharophilum</name>
    <dbReference type="NCBI Taxonomy" id="1213358"/>
    <lineage>
        <taxon>Bacteria</taxon>
        <taxon>Bacillati</taxon>
        <taxon>Actinomycetota</taxon>
        <taxon>Actinomycetes</taxon>
        <taxon>Micrococcales</taxon>
        <taxon>Microbacteriaceae</taxon>
        <taxon>Microbacterium</taxon>
    </lineage>
</organism>
<sequence length="272" mass="27324">MSGAAGVRQAPLPILRRALTDGWRGLLGWTVGLAGVALLYLPLFPSMASPELTDVLDALPPALIETLGYRDIGTGPGYTQATFFGLIGFVLLTIASIGWGAALIGGAEESGRLELTLAHGVGRVSYAVQSAAALVLKLAWLGVAAWLIIRAIEGPAQLGLDAGNLWATVAAWVGAGLVSGAAALAAGGLTGSRAWSVGAGAGVAVAGYTLQAVANNSADLDVLRRFSPFDWAFGSAPLANGADVGGLGLLFGVSAVLIAVATLGLARRDVLG</sequence>
<feature type="transmembrane region" description="Helical" evidence="1">
    <location>
        <begin position="26"/>
        <end position="44"/>
    </location>
</feature>
<feature type="transmembrane region" description="Helical" evidence="1">
    <location>
        <begin position="169"/>
        <end position="187"/>
    </location>
</feature>
<keyword evidence="1" id="KW-0472">Membrane</keyword>
<dbReference type="AlphaFoldDB" id="A0A7Z7CZZ1"/>
<proteinExistence type="predicted"/>
<feature type="transmembrane region" description="Helical" evidence="1">
    <location>
        <begin position="83"/>
        <end position="105"/>
    </location>
</feature>
<keyword evidence="1" id="KW-0812">Transmembrane</keyword>
<feature type="transmembrane region" description="Helical" evidence="1">
    <location>
        <begin position="244"/>
        <end position="266"/>
    </location>
</feature>
<feature type="transmembrane region" description="Helical" evidence="1">
    <location>
        <begin position="194"/>
        <end position="214"/>
    </location>
</feature>
<name>A0A7Z7CZZ1_9MICO</name>
<feature type="transmembrane region" description="Helical" evidence="1">
    <location>
        <begin position="126"/>
        <end position="149"/>
    </location>
</feature>
<dbReference type="EMBL" id="FOQZ01000001">
    <property type="protein sequence ID" value="SFI32585.1"/>
    <property type="molecule type" value="Genomic_DNA"/>
</dbReference>
<evidence type="ECO:0000313" key="3">
    <source>
        <dbReference type="Proteomes" id="UP000198702"/>
    </source>
</evidence>
<evidence type="ECO:0000313" key="2">
    <source>
        <dbReference type="EMBL" id="SFI32585.1"/>
    </source>
</evidence>
<dbReference type="RefSeq" id="WP_028495648.1">
    <property type="nucleotide sequence ID" value="NZ_BKAH01000004.1"/>
</dbReference>
<accession>A0A7Z7CZZ1</accession>
<evidence type="ECO:0000256" key="1">
    <source>
        <dbReference type="SAM" id="Phobius"/>
    </source>
</evidence>
<gene>
    <name evidence="2" type="ORF">SAMN04487751_1139</name>
</gene>
<reference evidence="2 3" key="1">
    <citation type="submission" date="2016-10" db="EMBL/GenBank/DDBJ databases">
        <authorList>
            <person name="Varghese N."/>
            <person name="Submissions S."/>
        </authorList>
    </citation>
    <scope>NUCLEOTIDE SEQUENCE [LARGE SCALE GENOMIC DNA]</scope>
    <source>
        <strain evidence="2 3">UNC380MFSha3.1</strain>
    </source>
</reference>